<feature type="region of interest" description="Disordered" evidence="9">
    <location>
        <begin position="759"/>
        <end position="790"/>
    </location>
</feature>
<keyword evidence="4" id="KW-0747">Spliceosome</keyword>
<keyword evidence="3" id="KW-0507">mRNA processing</keyword>
<dbReference type="InterPro" id="IPR055430">
    <property type="entry name" value="HAT_Syf1_CNRKL1_C"/>
</dbReference>
<dbReference type="FunFam" id="1.25.40.10:FF:001071">
    <property type="entry name" value="pre-mRNA-splicing factor SYF1-like"/>
    <property type="match status" value="1"/>
</dbReference>
<dbReference type="InterPro" id="IPR011990">
    <property type="entry name" value="TPR-like_helical_dom_sf"/>
</dbReference>
<comment type="caution">
    <text evidence="13">The sequence shown here is derived from an EMBL/GenBank/DDBJ whole genome shotgun (WGS) entry which is preliminary data.</text>
</comment>
<dbReference type="GO" id="GO:0000349">
    <property type="term" value="P:generation of catalytic spliceosome for first transesterification step"/>
    <property type="evidence" value="ECO:0007669"/>
    <property type="project" value="TreeGrafter"/>
</dbReference>
<accession>A0A1Y1Y1K9</accession>
<dbReference type="InterPro" id="IPR056350">
    <property type="entry name" value="HAT_Syf1_central"/>
</dbReference>
<evidence type="ECO:0000256" key="2">
    <source>
        <dbReference type="ARBA" id="ARBA00008644"/>
    </source>
</evidence>
<dbReference type="Pfam" id="PF23233">
    <property type="entry name" value="HAT_Syf1_CNRKL1_N"/>
    <property type="match status" value="1"/>
</dbReference>
<comment type="subcellular location">
    <subcellularLocation>
        <location evidence="1">Nucleus</location>
    </subcellularLocation>
</comment>
<sequence>MPGQNLRSADDNVEGSSLFMISEEDIAYEEDLLRNPYTLKGWQRYLEHKSNSSLQHKIFIYERAVKELPGSYKLWKAYLDLRRSILKGKNPVSFAPAYEKVNNCFERALVLLHKMPRIWLDYCHFLINQGYVTKTRRVFDRALRALPITQHARVWELYLRFARLVGGETALRVYKRYLQLEPDHIEEYIDLLISMKRYDEATSRLAVIANDDKFQSLQGKSKYQLWMELCDIACKYPTEIKTLNIEPIIRDGIKRFTDQTGKLWNSLARYWIMQNQFEKARDVYEEGINVVMTVRDFTQIFDAYAEFEESVITSKMELVAERAEDGEQDPEEDLDLDLRLMRFEKLMDRRPFLVNDVLLRQNPNNVNEWEKRVALWKDNAEKVVETYTTAIATINPKKAVGKLNQLWVNFAKFYEKGGNLETARAVFEKGVLVNFKSVNDLADLWCEYAEMELQHENFDRAVDIMGRATAPPKNTRVSFHDESIPVQSRVFKALKLWSFYVDLEESIGSIESTRAVYDRILDLKIATPQIIINYAAFLEENKYFEESFKVYERGVELFNYPVAFEIWNIYLSKFLSRFGGSKLERARDLFEQALEKCPAKFAKPLYLMYGKLEEEHGLAKHAMKVYDRATRAVSDEDRFEMFNFYIAKASASFGIASTREIYERSIEVLPDHHARDMCMRYAELEVKLGEIDRARALYAYGSQFCDPRIVPTFWKTWETFEVNHGNEDTYKEMLRIKRSVQAQYNTEVNFISAQMIASRQQQKQESASQTPANPEEAAGSGEIAIDDMDL</sequence>
<feature type="domain" description="Pre-mRNA-splicing factor Syf1-like N-terminal HAT-repeats" evidence="12">
    <location>
        <begin position="24"/>
        <end position="183"/>
    </location>
</feature>
<name>A0A1Y1Y1K9_9FUNG</name>
<dbReference type="SMART" id="SM00386">
    <property type="entry name" value="HAT"/>
    <property type="match status" value="11"/>
</dbReference>
<dbReference type="GO" id="GO:0000974">
    <property type="term" value="C:Prp19 complex"/>
    <property type="evidence" value="ECO:0007669"/>
    <property type="project" value="TreeGrafter"/>
</dbReference>
<dbReference type="GO" id="GO:0071014">
    <property type="term" value="C:post-mRNA release spliceosomal complex"/>
    <property type="evidence" value="ECO:0007669"/>
    <property type="project" value="TreeGrafter"/>
</dbReference>
<dbReference type="STRING" id="1314790.A0A1Y1Y1K9"/>
<reference evidence="13 14" key="1">
    <citation type="submission" date="2016-07" db="EMBL/GenBank/DDBJ databases">
        <title>Pervasive Adenine N6-methylation of Active Genes in Fungi.</title>
        <authorList>
            <consortium name="DOE Joint Genome Institute"/>
            <person name="Mondo S.J."/>
            <person name="Dannebaum R.O."/>
            <person name="Kuo R.C."/>
            <person name="Labutti K."/>
            <person name="Haridas S."/>
            <person name="Kuo A."/>
            <person name="Salamov A."/>
            <person name="Ahrendt S.R."/>
            <person name="Lipzen A."/>
            <person name="Sullivan W."/>
            <person name="Andreopoulos W.B."/>
            <person name="Clum A."/>
            <person name="Lindquist E."/>
            <person name="Daum C."/>
            <person name="Ramamoorthy G.K."/>
            <person name="Gryganskyi A."/>
            <person name="Culley D."/>
            <person name="Magnuson J.K."/>
            <person name="James T.Y."/>
            <person name="O'Malley M.A."/>
            <person name="Stajich J.E."/>
            <person name="Spatafora J.W."/>
            <person name="Visel A."/>
            <person name="Grigoriev I.V."/>
        </authorList>
    </citation>
    <scope>NUCLEOTIDE SEQUENCE [LARGE SCALE GENOMIC DNA]</scope>
    <source>
        <strain evidence="13 14">CBS 931.73</strain>
    </source>
</reference>
<dbReference type="InParanoid" id="A0A1Y1Y1K9"/>
<evidence type="ECO:0000256" key="9">
    <source>
        <dbReference type="SAM" id="MobiDB-lite"/>
    </source>
</evidence>
<dbReference type="PANTHER" id="PTHR11246:SF5">
    <property type="entry name" value="PRE-MRNA-SPLICING FACTOR SYF1"/>
    <property type="match status" value="1"/>
</dbReference>
<dbReference type="FunCoup" id="A0A1Y1Y1K9">
    <property type="interactions" value="1040"/>
</dbReference>
<evidence type="ECO:0000313" key="14">
    <source>
        <dbReference type="Proteomes" id="UP000193498"/>
    </source>
</evidence>
<comment type="similarity">
    <text evidence="2">Belongs to the crooked-neck family.</text>
</comment>
<keyword evidence="5" id="KW-0677">Repeat</keyword>
<dbReference type="Pfam" id="PF23231">
    <property type="entry name" value="HAT_Syf1_CNRKL1_C"/>
    <property type="match status" value="1"/>
</dbReference>
<dbReference type="InterPro" id="IPR045075">
    <property type="entry name" value="Syf1-like"/>
</dbReference>
<evidence type="ECO:0000259" key="10">
    <source>
        <dbReference type="Pfam" id="PF23220"/>
    </source>
</evidence>
<keyword evidence="14" id="KW-1185">Reference proteome</keyword>
<dbReference type="SUPFAM" id="SSF48452">
    <property type="entry name" value="TPR-like"/>
    <property type="match status" value="6"/>
</dbReference>
<evidence type="ECO:0000256" key="1">
    <source>
        <dbReference type="ARBA" id="ARBA00004123"/>
    </source>
</evidence>
<dbReference type="InterPro" id="IPR055433">
    <property type="entry name" value="HAT_Syf1-like_N"/>
</dbReference>
<evidence type="ECO:0000313" key="13">
    <source>
        <dbReference type="EMBL" id="ORX91893.1"/>
    </source>
</evidence>
<feature type="compositionally biased region" description="Polar residues" evidence="9">
    <location>
        <begin position="759"/>
        <end position="772"/>
    </location>
</feature>
<evidence type="ECO:0000256" key="3">
    <source>
        <dbReference type="ARBA" id="ARBA00022664"/>
    </source>
</evidence>
<evidence type="ECO:0000256" key="5">
    <source>
        <dbReference type="ARBA" id="ARBA00022737"/>
    </source>
</evidence>
<dbReference type="InterPro" id="IPR003107">
    <property type="entry name" value="HAT"/>
</dbReference>
<evidence type="ECO:0000256" key="4">
    <source>
        <dbReference type="ARBA" id="ARBA00022728"/>
    </source>
</evidence>
<dbReference type="FunFam" id="1.25.40.10:FF:000666">
    <property type="entry name" value="DNA repair and transcription protein (Xab2)"/>
    <property type="match status" value="1"/>
</dbReference>
<keyword evidence="6" id="KW-0508">mRNA splicing</keyword>
<dbReference type="FunFam" id="1.25.40.10:FF:000182">
    <property type="entry name" value="Pre-mRNA-splicing factor SYF1"/>
    <property type="match status" value="1"/>
</dbReference>
<dbReference type="PANTHER" id="PTHR11246">
    <property type="entry name" value="PRE-MRNA SPLICING FACTOR"/>
    <property type="match status" value="1"/>
</dbReference>
<dbReference type="AlphaFoldDB" id="A0A1Y1Y1K9"/>
<evidence type="ECO:0000259" key="12">
    <source>
        <dbReference type="Pfam" id="PF23233"/>
    </source>
</evidence>
<protein>
    <submittedName>
        <fullName evidence="13">Pre-mRNA splicing factor Syf-1</fullName>
    </submittedName>
</protein>
<feature type="domain" description="Pre-mRNA-splicing factor Syf1/CRNKL1-like C-terminal HAT-repeats" evidence="11">
    <location>
        <begin position="396"/>
        <end position="778"/>
    </location>
</feature>
<dbReference type="Gene3D" id="1.25.40.10">
    <property type="entry name" value="Tetratricopeptide repeat domain"/>
    <property type="match status" value="5"/>
</dbReference>
<evidence type="ECO:0000256" key="6">
    <source>
        <dbReference type="ARBA" id="ARBA00023187"/>
    </source>
</evidence>
<dbReference type="Proteomes" id="UP000193498">
    <property type="component" value="Unassembled WGS sequence"/>
</dbReference>
<dbReference type="FunFam" id="1.25.40.10:FF:000023">
    <property type="entry name" value="Pre-mRNA-splicing factor SYF1"/>
    <property type="match status" value="1"/>
</dbReference>
<dbReference type="GO" id="GO:0071007">
    <property type="term" value="C:U2-type catalytic step 2 spliceosome"/>
    <property type="evidence" value="ECO:0007669"/>
    <property type="project" value="TreeGrafter"/>
</dbReference>
<comment type="function">
    <text evidence="8">Involved in pre-mRNA splicing and cell cycle progression.</text>
</comment>
<feature type="domain" description="Pre-mRNA-splicing factor SYF1 central HAT repeats" evidence="10">
    <location>
        <begin position="185"/>
        <end position="394"/>
    </location>
</feature>
<evidence type="ECO:0000256" key="7">
    <source>
        <dbReference type="ARBA" id="ARBA00023242"/>
    </source>
</evidence>
<proteinExistence type="inferred from homology"/>
<dbReference type="EMBL" id="MCFE01000301">
    <property type="protein sequence ID" value="ORX91893.1"/>
    <property type="molecule type" value="Genomic_DNA"/>
</dbReference>
<organism evidence="13 14">
    <name type="scientific">Basidiobolus meristosporus CBS 931.73</name>
    <dbReference type="NCBI Taxonomy" id="1314790"/>
    <lineage>
        <taxon>Eukaryota</taxon>
        <taxon>Fungi</taxon>
        <taxon>Fungi incertae sedis</taxon>
        <taxon>Zoopagomycota</taxon>
        <taxon>Entomophthoromycotina</taxon>
        <taxon>Basidiobolomycetes</taxon>
        <taxon>Basidiobolales</taxon>
        <taxon>Basidiobolaceae</taxon>
        <taxon>Basidiobolus</taxon>
    </lineage>
</organism>
<keyword evidence="7" id="KW-0539">Nucleus</keyword>
<gene>
    <name evidence="13" type="ORF">K493DRAFT_355086</name>
</gene>
<evidence type="ECO:0000256" key="8">
    <source>
        <dbReference type="ARBA" id="ARBA00037272"/>
    </source>
</evidence>
<evidence type="ECO:0000259" key="11">
    <source>
        <dbReference type="Pfam" id="PF23231"/>
    </source>
</evidence>
<dbReference type="OrthoDB" id="10067343at2759"/>
<dbReference type="Pfam" id="PF23220">
    <property type="entry name" value="HAT_Syf1_M"/>
    <property type="match status" value="1"/>
</dbReference>